<evidence type="ECO:0000313" key="3">
    <source>
        <dbReference type="Proteomes" id="UP001186944"/>
    </source>
</evidence>
<organism evidence="2 3">
    <name type="scientific">Pinctada imbricata</name>
    <name type="common">Atlantic pearl-oyster</name>
    <name type="synonym">Pinctada martensii</name>
    <dbReference type="NCBI Taxonomy" id="66713"/>
    <lineage>
        <taxon>Eukaryota</taxon>
        <taxon>Metazoa</taxon>
        <taxon>Spiralia</taxon>
        <taxon>Lophotrochozoa</taxon>
        <taxon>Mollusca</taxon>
        <taxon>Bivalvia</taxon>
        <taxon>Autobranchia</taxon>
        <taxon>Pteriomorphia</taxon>
        <taxon>Pterioida</taxon>
        <taxon>Pterioidea</taxon>
        <taxon>Pteriidae</taxon>
        <taxon>Pinctada</taxon>
    </lineage>
</organism>
<dbReference type="InterPro" id="IPR001073">
    <property type="entry name" value="C1q_dom"/>
</dbReference>
<proteinExistence type="predicted"/>
<dbReference type="Gene3D" id="2.60.120.40">
    <property type="match status" value="1"/>
</dbReference>
<dbReference type="EMBL" id="VSWD01000001">
    <property type="protein sequence ID" value="KAK3108979.1"/>
    <property type="molecule type" value="Genomic_DNA"/>
</dbReference>
<dbReference type="PROSITE" id="PS50871">
    <property type="entry name" value="C1Q"/>
    <property type="match status" value="1"/>
</dbReference>
<feature type="domain" description="C1q" evidence="1">
    <location>
        <begin position="1"/>
        <end position="74"/>
    </location>
</feature>
<protein>
    <recommendedName>
        <fullName evidence="1">C1q domain-containing protein</fullName>
    </recommendedName>
</protein>
<gene>
    <name evidence="2" type="ORF">FSP39_020164</name>
</gene>
<name>A0AA88YPA0_PINIB</name>
<dbReference type="InterPro" id="IPR008983">
    <property type="entry name" value="Tumour_necrosis_fac-like_dom"/>
</dbReference>
<keyword evidence="3" id="KW-1185">Reference proteome</keyword>
<comment type="caution">
    <text evidence="2">The sequence shown here is derived from an EMBL/GenBank/DDBJ whole genome shotgun (WGS) entry which is preliminary data.</text>
</comment>
<dbReference type="SUPFAM" id="SSF49842">
    <property type="entry name" value="TNF-like"/>
    <property type="match status" value="1"/>
</dbReference>
<evidence type="ECO:0000313" key="2">
    <source>
        <dbReference type="EMBL" id="KAK3108979.1"/>
    </source>
</evidence>
<dbReference type="Proteomes" id="UP001186944">
    <property type="component" value="Unassembled WGS sequence"/>
</dbReference>
<reference evidence="2" key="1">
    <citation type="submission" date="2019-08" db="EMBL/GenBank/DDBJ databases">
        <title>The improved chromosome-level genome for the pearl oyster Pinctada fucata martensii using PacBio sequencing and Hi-C.</title>
        <authorList>
            <person name="Zheng Z."/>
        </authorList>
    </citation>
    <scope>NUCLEOTIDE SEQUENCE</scope>
    <source>
        <strain evidence="2">ZZ-2019</strain>
        <tissue evidence="2">Adductor muscle</tissue>
    </source>
</reference>
<evidence type="ECO:0000259" key="1">
    <source>
        <dbReference type="PROSITE" id="PS50871"/>
    </source>
</evidence>
<dbReference type="AlphaFoldDB" id="A0AA88YPA0"/>
<dbReference type="Pfam" id="PF00386">
    <property type="entry name" value="C1q"/>
    <property type="match status" value="1"/>
</dbReference>
<accession>A0AA88YPA0</accession>
<sequence length="74" mass="8315">MAYSHTIMYLHLVKNGVYINQIFSNDGFADSSTKTVNLELQANDEVWIRNGGGQDSQLHIGDYNCFSGMLVRES</sequence>